<feature type="region of interest" description="Disordered" evidence="1">
    <location>
        <begin position="328"/>
        <end position="352"/>
    </location>
</feature>
<feature type="compositionally biased region" description="Polar residues" evidence="1">
    <location>
        <begin position="218"/>
        <end position="228"/>
    </location>
</feature>
<reference evidence="2 3" key="1">
    <citation type="submission" date="2014-06" db="EMBL/GenBank/DDBJ databases">
        <authorList>
            <person name="Swart Estienne"/>
        </authorList>
    </citation>
    <scope>NUCLEOTIDE SEQUENCE [LARGE SCALE GENOMIC DNA]</scope>
    <source>
        <strain evidence="2 3">130c</strain>
    </source>
</reference>
<feature type="compositionally biased region" description="Polar residues" evidence="1">
    <location>
        <begin position="243"/>
        <end position="261"/>
    </location>
</feature>
<evidence type="ECO:0000256" key="1">
    <source>
        <dbReference type="SAM" id="MobiDB-lite"/>
    </source>
</evidence>
<dbReference type="AlphaFoldDB" id="A0A078B1N1"/>
<feature type="compositionally biased region" description="Polar residues" evidence="1">
    <location>
        <begin position="161"/>
        <end position="211"/>
    </location>
</feature>
<name>A0A078B1N1_STYLE</name>
<organism evidence="2 3">
    <name type="scientific">Stylonychia lemnae</name>
    <name type="common">Ciliate</name>
    <dbReference type="NCBI Taxonomy" id="5949"/>
    <lineage>
        <taxon>Eukaryota</taxon>
        <taxon>Sar</taxon>
        <taxon>Alveolata</taxon>
        <taxon>Ciliophora</taxon>
        <taxon>Intramacronucleata</taxon>
        <taxon>Spirotrichea</taxon>
        <taxon>Stichotrichia</taxon>
        <taxon>Sporadotrichida</taxon>
        <taxon>Oxytrichidae</taxon>
        <taxon>Stylonychinae</taxon>
        <taxon>Stylonychia</taxon>
    </lineage>
</organism>
<accession>A0A078B1N1</accession>
<feature type="region of interest" description="Disordered" evidence="1">
    <location>
        <begin position="243"/>
        <end position="266"/>
    </location>
</feature>
<sequence length="365" mass="41852">MENNPIQNFLQECEDVHLDLRRSIYLIIELRKRSAIIEEEIRLVKEDLFKSRNHQNKCETDEEKLVFIKKAQYVRDLYEKLQALDQECVDISERNLTLAIKSGIQTEKKCQEMVSGTGDMAIMHSKEKIEDFERRANKLMLFQSTLQNTFNRNETEKGKTPASTNQLQDQGAPQIRPQTNEIASNTNNQYPTQDKVQIKSAKTNKTCSKPSPQDRLNRSNGKLKSYDQAKQQHAQALSQYYMSQTSGSANEAGSNCNTQGRDSYIKPEDDDIIMDEEDANQSFKILSTSSQNKDSVAYSNKNSQYCSGKQINDNYKEYEYVKDSSQDDFKTIKSGGNTASQHSHDAPKINSNAYQKVSYIEMQHK</sequence>
<dbReference type="InParanoid" id="A0A078B1N1"/>
<protein>
    <submittedName>
        <fullName evidence="2">Uncharacterized protein</fullName>
    </submittedName>
</protein>
<keyword evidence="3" id="KW-1185">Reference proteome</keyword>
<evidence type="ECO:0000313" key="3">
    <source>
        <dbReference type="Proteomes" id="UP000039865"/>
    </source>
</evidence>
<proteinExistence type="predicted"/>
<gene>
    <name evidence="2" type="primary">Contig3391.g3630</name>
    <name evidence="2" type="ORF">STYLEM_16296</name>
</gene>
<dbReference type="Proteomes" id="UP000039865">
    <property type="component" value="Unassembled WGS sequence"/>
</dbReference>
<evidence type="ECO:0000313" key="2">
    <source>
        <dbReference type="EMBL" id="CDW87193.1"/>
    </source>
</evidence>
<feature type="region of interest" description="Disordered" evidence="1">
    <location>
        <begin position="148"/>
        <end position="228"/>
    </location>
</feature>
<dbReference type="EMBL" id="CCKQ01015382">
    <property type="protein sequence ID" value="CDW87193.1"/>
    <property type="molecule type" value="Genomic_DNA"/>
</dbReference>